<dbReference type="PANTHER" id="PTHR42788">
    <property type="entry name" value="TAURINE IMPORT ATP-BINDING PROTEIN-RELATED"/>
    <property type="match status" value="1"/>
</dbReference>
<comment type="function">
    <text evidence="5">Involved in beta-(1--&gt;2)glucan export. Transmembrane domains (TMD) form a pore in the inner membrane and the ATP-binding domain (NBD) is responsible for energy generation.</text>
</comment>
<dbReference type="Proteomes" id="UP000001402">
    <property type="component" value="Chromosome"/>
</dbReference>
<dbReference type="STRING" id="652103.Rpdx1_0365"/>
<gene>
    <name evidence="7" type="ordered locus">Rpdx1_0365</name>
</gene>
<evidence type="ECO:0000256" key="3">
    <source>
        <dbReference type="ARBA" id="ARBA00022741"/>
    </source>
</evidence>
<evidence type="ECO:0000256" key="1">
    <source>
        <dbReference type="ARBA" id="ARBA00005417"/>
    </source>
</evidence>
<dbReference type="CDD" id="cd03293">
    <property type="entry name" value="ABC_NrtD_SsuB_transporters"/>
    <property type="match status" value="1"/>
</dbReference>
<dbReference type="EMBL" id="CP002418">
    <property type="protein sequence ID" value="ADU42006.1"/>
    <property type="molecule type" value="Genomic_DNA"/>
</dbReference>
<dbReference type="InterPro" id="IPR003593">
    <property type="entry name" value="AAA+_ATPase"/>
</dbReference>
<evidence type="ECO:0000256" key="5">
    <source>
        <dbReference type="ARBA" id="ARBA00024722"/>
    </source>
</evidence>
<dbReference type="SUPFAM" id="SSF52540">
    <property type="entry name" value="P-loop containing nucleoside triphosphate hydrolases"/>
    <property type="match status" value="1"/>
</dbReference>
<dbReference type="GO" id="GO:0005524">
    <property type="term" value="F:ATP binding"/>
    <property type="evidence" value="ECO:0007669"/>
    <property type="project" value="UniProtKB-KW"/>
</dbReference>
<evidence type="ECO:0000256" key="4">
    <source>
        <dbReference type="ARBA" id="ARBA00022840"/>
    </source>
</evidence>
<dbReference type="InterPro" id="IPR050166">
    <property type="entry name" value="ABC_transporter_ATP-bind"/>
</dbReference>
<organism evidence="7 8">
    <name type="scientific">Rhodopseudomonas palustris (strain DX-1)</name>
    <dbReference type="NCBI Taxonomy" id="652103"/>
    <lineage>
        <taxon>Bacteria</taxon>
        <taxon>Pseudomonadati</taxon>
        <taxon>Pseudomonadota</taxon>
        <taxon>Alphaproteobacteria</taxon>
        <taxon>Hyphomicrobiales</taxon>
        <taxon>Nitrobacteraceae</taxon>
        <taxon>Rhodopseudomonas</taxon>
    </lineage>
</organism>
<name>E6VIX6_RHOPX</name>
<dbReference type="OrthoDB" id="9807242at2"/>
<dbReference type="Gene3D" id="3.40.50.300">
    <property type="entry name" value="P-loop containing nucleotide triphosphate hydrolases"/>
    <property type="match status" value="1"/>
</dbReference>
<dbReference type="InterPro" id="IPR017871">
    <property type="entry name" value="ABC_transporter-like_CS"/>
</dbReference>
<dbReference type="PROSITE" id="PS50893">
    <property type="entry name" value="ABC_TRANSPORTER_2"/>
    <property type="match status" value="1"/>
</dbReference>
<dbReference type="Pfam" id="PF00005">
    <property type="entry name" value="ABC_tran"/>
    <property type="match status" value="1"/>
</dbReference>
<keyword evidence="2" id="KW-0813">Transport</keyword>
<feature type="domain" description="ABC transporter" evidence="6">
    <location>
        <begin position="15"/>
        <end position="244"/>
    </location>
</feature>
<evidence type="ECO:0000256" key="2">
    <source>
        <dbReference type="ARBA" id="ARBA00022448"/>
    </source>
</evidence>
<evidence type="ECO:0000313" key="7">
    <source>
        <dbReference type="EMBL" id="ADU42006.1"/>
    </source>
</evidence>
<accession>E6VIX6</accession>
<dbReference type="GO" id="GO:0016887">
    <property type="term" value="F:ATP hydrolysis activity"/>
    <property type="evidence" value="ECO:0007669"/>
    <property type="project" value="InterPro"/>
</dbReference>
<sequence>MPAYQSKKSWPGAHIAIQGISHRYRRSTSNVLSSIDLEIRPCEQIALVGRSGCGKSTLLHIISGLTKPTSGEIRIDGALVEGPSPNWIVMFQQPNLYPWMSVAQNVGLGMKFAGRPKKEIAARVDELLHLVELDGYAGRNAQELSGGQQQRVALARSLAVNPDVLLLDEPFSALDAVTRRALQRDVRRIAEEMKITLVIVTHDIPEAVTMADRAVVMASDPGRIAETVAIEFDRHDSDPERRATGVQTAQARLQAAFERATGRALHGGVSTTACEPSRPEPLKIVAAGAR</sequence>
<dbReference type="PROSITE" id="PS00211">
    <property type="entry name" value="ABC_TRANSPORTER_1"/>
    <property type="match status" value="1"/>
</dbReference>
<dbReference type="eggNOG" id="COG1116">
    <property type="taxonomic scope" value="Bacteria"/>
</dbReference>
<reference evidence="7" key="1">
    <citation type="submission" date="2010-12" db="EMBL/GenBank/DDBJ databases">
        <title>Complete sequence of Rhodopseudomonas palustris DX-1.</title>
        <authorList>
            <consortium name="US DOE Joint Genome Institute"/>
            <person name="Lucas S."/>
            <person name="Copeland A."/>
            <person name="Lapidus A."/>
            <person name="Cheng J.-F."/>
            <person name="Goodwin L."/>
            <person name="Pitluck S."/>
            <person name="Misra M."/>
            <person name="Chertkov O."/>
            <person name="Detter J.C."/>
            <person name="Han C."/>
            <person name="Tapia R."/>
            <person name="Land M."/>
            <person name="Hauser L."/>
            <person name="Kyrpides N."/>
            <person name="Ivanova N."/>
            <person name="Ovchinnikova G."/>
            <person name="Logan B."/>
            <person name="Oda Y."/>
            <person name="Harwood C."/>
            <person name="Woyke T."/>
        </authorList>
    </citation>
    <scope>NUCLEOTIDE SEQUENCE [LARGE SCALE GENOMIC DNA]</scope>
    <source>
        <strain evidence="7">DX-1</strain>
    </source>
</reference>
<dbReference type="HOGENOM" id="CLU_000604_1_22_5"/>
<proteinExistence type="inferred from homology"/>
<dbReference type="InterPro" id="IPR003439">
    <property type="entry name" value="ABC_transporter-like_ATP-bd"/>
</dbReference>
<keyword evidence="4" id="KW-0067">ATP-binding</keyword>
<protein>
    <submittedName>
        <fullName evidence="7">ABC transporter related protein</fullName>
    </submittedName>
</protein>
<dbReference type="InterPro" id="IPR027417">
    <property type="entry name" value="P-loop_NTPase"/>
</dbReference>
<keyword evidence="3" id="KW-0547">Nucleotide-binding</keyword>
<comment type="similarity">
    <text evidence="1">Belongs to the ABC transporter superfamily.</text>
</comment>
<dbReference type="AlphaFoldDB" id="E6VIX6"/>
<dbReference type="SMART" id="SM00382">
    <property type="entry name" value="AAA"/>
    <property type="match status" value="1"/>
</dbReference>
<evidence type="ECO:0000259" key="6">
    <source>
        <dbReference type="PROSITE" id="PS50893"/>
    </source>
</evidence>
<dbReference type="KEGG" id="rpx:Rpdx1_0365"/>
<dbReference type="PANTHER" id="PTHR42788:SF13">
    <property type="entry name" value="ALIPHATIC SULFONATES IMPORT ATP-BINDING PROTEIN SSUB"/>
    <property type="match status" value="1"/>
</dbReference>
<dbReference type="BioCyc" id="RPAL652103:RPDX1_RS01825-MONOMER"/>
<evidence type="ECO:0000313" key="8">
    <source>
        <dbReference type="Proteomes" id="UP000001402"/>
    </source>
</evidence>